<feature type="compositionally biased region" description="Pro residues" evidence="1">
    <location>
        <begin position="954"/>
        <end position="964"/>
    </location>
</feature>
<feature type="compositionally biased region" description="Gly residues" evidence="1">
    <location>
        <begin position="906"/>
        <end position="921"/>
    </location>
</feature>
<evidence type="ECO:0000313" key="2">
    <source>
        <dbReference type="EMBL" id="GLI67106.1"/>
    </source>
</evidence>
<dbReference type="EMBL" id="BSDZ01000078">
    <property type="protein sequence ID" value="GLI67106.1"/>
    <property type="molecule type" value="Genomic_DNA"/>
</dbReference>
<feature type="region of interest" description="Disordered" evidence="1">
    <location>
        <begin position="896"/>
        <end position="924"/>
    </location>
</feature>
<keyword evidence="3" id="KW-1185">Reference proteome</keyword>
<feature type="region of interest" description="Disordered" evidence="1">
    <location>
        <begin position="713"/>
        <end position="858"/>
    </location>
</feature>
<feature type="compositionally biased region" description="Low complexity" evidence="1">
    <location>
        <begin position="1002"/>
        <end position="1013"/>
    </location>
</feature>
<reference evidence="2 3" key="1">
    <citation type="journal article" date="2023" name="IScience">
        <title>Expanded male sex-determining region conserved during the evolution of homothallism in the green alga Volvox.</title>
        <authorList>
            <person name="Yamamoto K."/>
            <person name="Matsuzaki R."/>
            <person name="Mahakham W."/>
            <person name="Heman W."/>
            <person name="Sekimoto H."/>
            <person name="Kawachi M."/>
            <person name="Minakuchi Y."/>
            <person name="Toyoda A."/>
            <person name="Nozaki H."/>
        </authorList>
    </citation>
    <scope>NUCLEOTIDE SEQUENCE [LARGE SCALE GENOMIC DNA]</scope>
    <source>
        <strain evidence="2 3">NIES-4468</strain>
    </source>
</reference>
<sequence>MPSLCGVVRQELRRYSEKLSQTLSSIDQRGPVKNVDQVAEILSEVHALFDDDFLDRLEPSKLWIPSLLEFLLVIKSADLVNRILQTYFRAKNAGLFTQASAVSGHQHRVKRHVWAQLAAVEIAQAAFPILWAVQAIQVEAASTPASQCIGSRLMEHLSVGPVLQAMAEATRFVKEEVWIPSPAGEDCGFSDSSPTSPNPMPTREPADEVAKAASKAAAAASGARADMTATATAIVTITVPQPLSGGRSGGVLGVLYRRLERVLSEYECGGAGGSSGAAAAAGARVLSIVAQHLSALSAGVDDTEHRNRYQQLPSERERTPRKGHGAMTLLDRLRDSKVLTELSAAILMAPPGSPVLTLTDTVADDYTATIADVQLTTCMAIWDLSALLAPYGAVVGELLAAPEVLQLRRTALEQVAASVPLQVLQLRGQSLNGNRNNSSGGGCRGSTGGGIRSAGSWIRSSGGAGGSGGGGGGCHNGRLATTACWPLLHCNAVRRVYAARGLQLADVIHILVDAAVGAIYMSQDHGARAAILAAKQLFRSRPDAADIALRVCRALFAHASAPEPPPLPTPDRGGNSSRRSPFASSGGVGSCSRTASGGGGGGAVATTACASRMSQSQRAQLADDAASVEVALQIRMLGASTDEVQACTPAVMGVRSWVQRLASAACTGPSVATVAKATTPTAAAAAAAAAAASAVLNPGLVSLEVAEDRSAASSGMSSLSSPDETTVYDNAHSPRYPTAGNGHGDSLASGEDSSIEQPRRSPAPAAGGGGGGGATVAASPPDADSTNSTTSQAGSISAPDLCGSGPSVTESKSKMKSKLARVPTQCGGPGSSNRTLQVPEASVSPSHSPVRQSLSNSLRRSIDKLKRWVSLRRSHEEFSPPVDAEAQIMLPVRTQTPMRDGDASSAGGGGGGGDSVAGGGRRAIKAWQRATESVVAPHRHVHSIINNHSNKFTSPPPPPPPPSTAAPVLASALTPPPPPPQQRHEAQPFPRLHPATPTRGQTTPATAASGTPPRLQPSGSVGLSQALAASSPATPVTASRLASAPAVDIIARIPVIHSPCPVPATERHAGGHCGIGGGVGVGGVIDNRAAGGGGIGRYLASSGRTTPESHGVGHGVSPSRHPISIIDSISPAKVLMGMDPRAPSFCNIGAAITATAGNRDVDGGGSGGGDGQRKPTVAPSRRSVLRSGVLAAPLRLLRRRERRVVQEVGGS</sequence>
<feature type="compositionally biased region" description="Polar residues" evidence="1">
    <location>
        <begin position="843"/>
        <end position="858"/>
    </location>
</feature>
<evidence type="ECO:0000313" key="3">
    <source>
        <dbReference type="Proteomes" id="UP001165090"/>
    </source>
</evidence>
<accession>A0ABQ5SBU9</accession>
<evidence type="ECO:0000256" key="1">
    <source>
        <dbReference type="SAM" id="MobiDB-lite"/>
    </source>
</evidence>
<dbReference type="Proteomes" id="UP001165090">
    <property type="component" value="Unassembled WGS sequence"/>
</dbReference>
<feature type="region of interest" description="Disordered" evidence="1">
    <location>
        <begin position="183"/>
        <end position="206"/>
    </location>
</feature>
<name>A0ABQ5SBU9_9CHLO</name>
<proteinExistence type="predicted"/>
<organism evidence="2 3">
    <name type="scientific">Volvox africanus</name>
    <dbReference type="NCBI Taxonomy" id="51714"/>
    <lineage>
        <taxon>Eukaryota</taxon>
        <taxon>Viridiplantae</taxon>
        <taxon>Chlorophyta</taxon>
        <taxon>core chlorophytes</taxon>
        <taxon>Chlorophyceae</taxon>
        <taxon>CS clade</taxon>
        <taxon>Chlamydomonadales</taxon>
        <taxon>Volvocaceae</taxon>
        <taxon>Volvox</taxon>
    </lineage>
</organism>
<feature type="compositionally biased region" description="Polar residues" evidence="1">
    <location>
        <begin position="574"/>
        <end position="583"/>
    </location>
</feature>
<feature type="region of interest" description="Disordered" evidence="1">
    <location>
        <begin position="302"/>
        <end position="322"/>
    </location>
</feature>
<protein>
    <submittedName>
        <fullName evidence="2">Uncharacterized protein</fullName>
    </submittedName>
</protein>
<gene>
    <name evidence="2" type="ORF">VaNZ11_011311</name>
</gene>
<feature type="region of interest" description="Disordered" evidence="1">
    <location>
        <begin position="1104"/>
        <end position="1123"/>
    </location>
</feature>
<comment type="caution">
    <text evidence="2">The sequence shown here is derived from an EMBL/GenBank/DDBJ whole genome shotgun (WGS) entry which is preliminary data.</text>
</comment>
<feature type="region of interest" description="Disordered" evidence="1">
    <location>
        <begin position="560"/>
        <end position="599"/>
    </location>
</feature>
<feature type="compositionally biased region" description="Polar residues" evidence="1">
    <location>
        <begin position="784"/>
        <end position="795"/>
    </location>
</feature>
<feature type="region of interest" description="Disordered" evidence="1">
    <location>
        <begin position="1158"/>
        <end position="1184"/>
    </location>
</feature>
<feature type="region of interest" description="Disordered" evidence="1">
    <location>
        <begin position="947"/>
        <end position="1026"/>
    </location>
</feature>